<feature type="transmembrane region" description="Helical" evidence="2">
    <location>
        <begin position="7"/>
        <end position="26"/>
    </location>
</feature>
<organism evidence="3 4">
    <name type="scientific">Candidatus Mediterraneibacter stercorigallinarum</name>
    <dbReference type="NCBI Taxonomy" id="2838686"/>
    <lineage>
        <taxon>Bacteria</taxon>
        <taxon>Bacillati</taxon>
        <taxon>Bacillota</taxon>
        <taxon>Clostridia</taxon>
        <taxon>Lachnospirales</taxon>
        <taxon>Lachnospiraceae</taxon>
        <taxon>Mediterraneibacter</taxon>
    </lineage>
</organism>
<reference evidence="3" key="1">
    <citation type="journal article" date="2021" name="PeerJ">
        <title>Extensive microbial diversity within the chicken gut microbiome revealed by metagenomics and culture.</title>
        <authorList>
            <person name="Gilroy R."/>
            <person name="Ravi A."/>
            <person name="Getino M."/>
            <person name="Pursley I."/>
            <person name="Horton D.L."/>
            <person name="Alikhan N.F."/>
            <person name="Baker D."/>
            <person name="Gharbi K."/>
            <person name="Hall N."/>
            <person name="Watson M."/>
            <person name="Adriaenssens E.M."/>
            <person name="Foster-Nyarko E."/>
            <person name="Jarju S."/>
            <person name="Secka A."/>
            <person name="Antonio M."/>
            <person name="Oren A."/>
            <person name="Chaudhuri R.R."/>
            <person name="La Ragione R."/>
            <person name="Hildebrand F."/>
            <person name="Pallen M.J."/>
        </authorList>
    </citation>
    <scope>NUCLEOTIDE SEQUENCE</scope>
    <source>
        <strain evidence="3">ChiGjej1B1-13045</strain>
    </source>
</reference>
<name>A0A9D2IJD3_9FIRM</name>
<evidence type="ECO:0000313" key="4">
    <source>
        <dbReference type="Proteomes" id="UP000824017"/>
    </source>
</evidence>
<keyword evidence="2" id="KW-0472">Membrane</keyword>
<evidence type="ECO:0000313" key="3">
    <source>
        <dbReference type="EMBL" id="HIZ13064.1"/>
    </source>
</evidence>
<accession>A0A9D2IJD3</accession>
<feature type="compositionally biased region" description="Basic and acidic residues" evidence="1">
    <location>
        <begin position="84"/>
        <end position="104"/>
    </location>
</feature>
<feature type="compositionally biased region" description="Acidic residues" evidence="1">
    <location>
        <begin position="105"/>
        <end position="131"/>
    </location>
</feature>
<dbReference type="Proteomes" id="UP000824017">
    <property type="component" value="Unassembled WGS sequence"/>
</dbReference>
<feature type="region of interest" description="Disordered" evidence="1">
    <location>
        <begin position="69"/>
        <end position="131"/>
    </location>
</feature>
<evidence type="ECO:0000256" key="2">
    <source>
        <dbReference type="SAM" id="Phobius"/>
    </source>
</evidence>
<reference evidence="3" key="2">
    <citation type="submission" date="2021-04" db="EMBL/GenBank/DDBJ databases">
        <authorList>
            <person name="Gilroy R."/>
        </authorList>
    </citation>
    <scope>NUCLEOTIDE SEQUENCE</scope>
    <source>
        <strain evidence="3">ChiGjej1B1-13045</strain>
    </source>
</reference>
<dbReference type="AlphaFoldDB" id="A0A9D2IJD3"/>
<keyword evidence="2" id="KW-0812">Transmembrane</keyword>
<comment type="caution">
    <text evidence="3">The sequence shown here is derived from an EMBL/GenBank/DDBJ whole genome shotgun (WGS) entry which is preliminary data.</text>
</comment>
<protein>
    <submittedName>
        <fullName evidence="3">Uncharacterized protein</fullName>
    </submittedName>
</protein>
<gene>
    <name evidence="3" type="ORF">H9817_03955</name>
</gene>
<sequence>MNGKTGYAFRIVLGGYLAYLGIRMLIQMADERPGNMVFMSVMAVIFIVIGGGYAVYSLKKVWEIRKEEKGMAAAAEEETEPEDADVRPIDVRGADEVPEEKTEAVAEEPDGEMEQTAEEQEEEIENDYEEK</sequence>
<dbReference type="EMBL" id="DXCD01000103">
    <property type="protein sequence ID" value="HIZ13064.1"/>
    <property type="molecule type" value="Genomic_DNA"/>
</dbReference>
<keyword evidence="2" id="KW-1133">Transmembrane helix</keyword>
<evidence type="ECO:0000256" key="1">
    <source>
        <dbReference type="SAM" id="MobiDB-lite"/>
    </source>
</evidence>
<proteinExistence type="predicted"/>
<feature type="transmembrane region" description="Helical" evidence="2">
    <location>
        <begin position="38"/>
        <end position="56"/>
    </location>
</feature>